<feature type="compositionally biased region" description="Basic and acidic residues" evidence="1">
    <location>
        <begin position="282"/>
        <end position="294"/>
    </location>
</feature>
<keyword evidence="3" id="KW-1185">Reference proteome</keyword>
<proteinExistence type="predicted"/>
<dbReference type="OMA" id="YQEAHIT"/>
<sequence length="343" mass="40066">MSFEASNSYLAGDGYSPRRHQELSEDEEIRVYLMQLDMLRQECERTGNFLKAQECVNRMREVNLRYAKKIDLRSKQSNITTKHQVSEDHKFELLTFTRMWEEKIREYDQKGDMIVHDIKRAHMEDYRNQEAELRLQIMNQRPRFSKKVMEVRDLLEKYVLQRRYVEAEGLKQMLLKLEQDELVAFDDKLAVQFEKKSHTMKHQYVVELRAAEQKIALGREELLHQRQLDFERLLKRHSKVVKDIDMSTKLHVSKTKNYIQSQIKALVLDPLKTGMDLGGVERTFREGQGKRGTELRAQSPSASAMSSSARRARTPPASAVRPGSSSMRARSPATSLRASGFAW</sequence>
<dbReference type="PANTHER" id="PTHR47026">
    <property type="entry name" value="PIGMENTOSA GTPASE REGULATOR-LIKE PROTEIN, PUTATIVE-RELATED"/>
    <property type="match status" value="1"/>
</dbReference>
<evidence type="ECO:0000313" key="3">
    <source>
        <dbReference type="Proteomes" id="UP000051952"/>
    </source>
</evidence>
<gene>
    <name evidence="2" type="ORF">BSAL_71835</name>
</gene>
<evidence type="ECO:0000256" key="1">
    <source>
        <dbReference type="SAM" id="MobiDB-lite"/>
    </source>
</evidence>
<name>A0A0S4IWZ6_BODSA</name>
<accession>A0A0S4IWZ6</accession>
<dbReference type="VEuPathDB" id="TriTrypDB:BSAL_71835"/>
<dbReference type="EMBL" id="CYKH01000567">
    <property type="protein sequence ID" value="CUG06169.1"/>
    <property type="molecule type" value="Genomic_DNA"/>
</dbReference>
<feature type="region of interest" description="Disordered" evidence="1">
    <location>
        <begin position="282"/>
        <end position="343"/>
    </location>
</feature>
<dbReference type="Proteomes" id="UP000051952">
    <property type="component" value="Unassembled WGS sequence"/>
</dbReference>
<dbReference type="OrthoDB" id="8062037at2759"/>
<evidence type="ECO:0000313" key="2">
    <source>
        <dbReference type="EMBL" id="CUG06169.1"/>
    </source>
</evidence>
<reference evidence="3" key="1">
    <citation type="submission" date="2015-09" db="EMBL/GenBank/DDBJ databases">
        <authorList>
            <consortium name="Pathogen Informatics"/>
        </authorList>
    </citation>
    <scope>NUCLEOTIDE SEQUENCE [LARGE SCALE GENOMIC DNA]</scope>
    <source>
        <strain evidence="3">Lake Konstanz</strain>
    </source>
</reference>
<feature type="compositionally biased region" description="Low complexity" evidence="1">
    <location>
        <begin position="296"/>
        <end position="322"/>
    </location>
</feature>
<feature type="compositionally biased region" description="Polar residues" evidence="1">
    <location>
        <begin position="323"/>
        <end position="337"/>
    </location>
</feature>
<protein>
    <submittedName>
        <fullName evidence="2">Uncharacterized protein</fullName>
    </submittedName>
</protein>
<organism evidence="2 3">
    <name type="scientific">Bodo saltans</name>
    <name type="common">Flagellated protozoan</name>
    <dbReference type="NCBI Taxonomy" id="75058"/>
    <lineage>
        <taxon>Eukaryota</taxon>
        <taxon>Discoba</taxon>
        <taxon>Euglenozoa</taxon>
        <taxon>Kinetoplastea</taxon>
        <taxon>Metakinetoplastina</taxon>
        <taxon>Eubodonida</taxon>
        <taxon>Bodonidae</taxon>
        <taxon>Bodo</taxon>
    </lineage>
</organism>
<dbReference type="PANTHER" id="PTHR47026:SF2">
    <property type="entry name" value="FLAGELLAR ASSOCIATED PROTEIN"/>
    <property type="match status" value="1"/>
</dbReference>
<dbReference type="AlphaFoldDB" id="A0A0S4IWZ6"/>